<dbReference type="HOGENOM" id="CLU_047042_6_0_1"/>
<dbReference type="InterPro" id="IPR042460">
    <property type="entry name" value="DCN1-like_PONY"/>
</dbReference>
<keyword evidence="4" id="KW-1185">Reference proteome</keyword>
<dbReference type="GO" id="GO:0032182">
    <property type="term" value="F:ubiquitin-like protein binding"/>
    <property type="evidence" value="ECO:0007669"/>
    <property type="project" value="TreeGrafter"/>
</dbReference>
<dbReference type="Gene3D" id="1.10.238.10">
    <property type="entry name" value="EF-hand"/>
    <property type="match status" value="1"/>
</dbReference>
<gene>
    <name evidence="3" type="ORF">M378DRAFT_959809</name>
</gene>
<dbReference type="AlphaFoldDB" id="A0A0C2SAZ7"/>
<dbReference type="Proteomes" id="UP000054549">
    <property type="component" value="Unassembled WGS sequence"/>
</dbReference>
<evidence type="ECO:0000259" key="2">
    <source>
        <dbReference type="PROSITE" id="PS51229"/>
    </source>
</evidence>
<dbReference type="InterPro" id="IPR014764">
    <property type="entry name" value="DCN-prot"/>
</dbReference>
<sequence length="167" mass="19177">MMAYHHAWLCRCDNIPAMQDALGRLRKRLESDPTYFGDVYRYTFAFAKQEGQRSISLETALAFWNLLLPHGMKGGALTKRLSSSDSSDDVDMVGIGGDAGWSEDYTQWWFEFLTDKGARGVSKDVWEMFLEFVRSIDSKFQNYDEEGAWPSTVDDFVEYARKRLGPV</sequence>
<dbReference type="InParanoid" id="A0A0C2SAZ7"/>
<evidence type="ECO:0000313" key="3">
    <source>
        <dbReference type="EMBL" id="KIL59990.1"/>
    </source>
</evidence>
<dbReference type="GO" id="GO:0031624">
    <property type="term" value="F:ubiquitin conjugating enzyme binding"/>
    <property type="evidence" value="ECO:0007669"/>
    <property type="project" value="TreeGrafter"/>
</dbReference>
<accession>A0A0C2SAZ7</accession>
<dbReference type="OrthoDB" id="27198at2759"/>
<dbReference type="PANTHER" id="PTHR12281:SF31">
    <property type="entry name" value="DCN1-LIKE PROTEIN 3"/>
    <property type="match status" value="1"/>
</dbReference>
<dbReference type="STRING" id="946122.A0A0C2SAZ7"/>
<dbReference type="Gene3D" id="1.10.238.200">
    <property type="entry name" value="Cullin, PONY binding domain"/>
    <property type="match status" value="1"/>
</dbReference>
<dbReference type="PROSITE" id="PS51229">
    <property type="entry name" value="DCUN1"/>
    <property type="match status" value="1"/>
</dbReference>
<dbReference type="GO" id="GO:0000151">
    <property type="term" value="C:ubiquitin ligase complex"/>
    <property type="evidence" value="ECO:0007669"/>
    <property type="project" value="TreeGrafter"/>
</dbReference>
<name>A0A0C2SAZ7_AMAMK</name>
<dbReference type="InterPro" id="IPR005176">
    <property type="entry name" value="PONY_dom"/>
</dbReference>
<proteinExistence type="predicted"/>
<comment type="function">
    <text evidence="1">Neddylation of cullins play an essential role in the regulation of SCF-type complexes activity.</text>
</comment>
<feature type="domain" description="DCUN1" evidence="2">
    <location>
        <begin position="1"/>
        <end position="161"/>
    </location>
</feature>
<evidence type="ECO:0000256" key="1">
    <source>
        <dbReference type="RuleBase" id="RU410713"/>
    </source>
</evidence>
<dbReference type="PANTHER" id="PTHR12281">
    <property type="entry name" value="RP42 RELATED"/>
    <property type="match status" value="1"/>
</dbReference>
<evidence type="ECO:0000313" key="4">
    <source>
        <dbReference type="Proteomes" id="UP000054549"/>
    </source>
</evidence>
<dbReference type="Pfam" id="PF03556">
    <property type="entry name" value="Cullin_binding"/>
    <property type="match status" value="1"/>
</dbReference>
<dbReference type="GO" id="GO:0097602">
    <property type="term" value="F:cullin family protein binding"/>
    <property type="evidence" value="ECO:0007669"/>
    <property type="project" value="TreeGrafter"/>
</dbReference>
<dbReference type="EMBL" id="KN818306">
    <property type="protein sequence ID" value="KIL59990.1"/>
    <property type="molecule type" value="Genomic_DNA"/>
</dbReference>
<reference evidence="3 4" key="1">
    <citation type="submission" date="2014-04" db="EMBL/GenBank/DDBJ databases">
        <title>Evolutionary Origins and Diversification of the Mycorrhizal Mutualists.</title>
        <authorList>
            <consortium name="DOE Joint Genome Institute"/>
            <consortium name="Mycorrhizal Genomics Consortium"/>
            <person name="Kohler A."/>
            <person name="Kuo A."/>
            <person name="Nagy L.G."/>
            <person name="Floudas D."/>
            <person name="Copeland A."/>
            <person name="Barry K.W."/>
            <person name="Cichocki N."/>
            <person name="Veneault-Fourrey C."/>
            <person name="LaButti K."/>
            <person name="Lindquist E.A."/>
            <person name="Lipzen A."/>
            <person name="Lundell T."/>
            <person name="Morin E."/>
            <person name="Murat C."/>
            <person name="Riley R."/>
            <person name="Ohm R."/>
            <person name="Sun H."/>
            <person name="Tunlid A."/>
            <person name="Henrissat B."/>
            <person name="Grigoriev I.V."/>
            <person name="Hibbett D.S."/>
            <person name="Martin F."/>
        </authorList>
    </citation>
    <scope>NUCLEOTIDE SEQUENCE [LARGE SCALE GENOMIC DNA]</scope>
    <source>
        <strain evidence="3 4">Koide BX008</strain>
    </source>
</reference>
<dbReference type="GO" id="GO:0045116">
    <property type="term" value="P:protein neddylation"/>
    <property type="evidence" value="ECO:0007669"/>
    <property type="project" value="TreeGrafter"/>
</dbReference>
<protein>
    <recommendedName>
        <fullName evidence="1">Defective in cullin neddylation protein</fullName>
    </recommendedName>
</protein>
<organism evidence="3 4">
    <name type="scientific">Amanita muscaria (strain Koide BX008)</name>
    <dbReference type="NCBI Taxonomy" id="946122"/>
    <lineage>
        <taxon>Eukaryota</taxon>
        <taxon>Fungi</taxon>
        <taxon>Dikarya</taxon>
        <taxon>Basidiomycota</taxon>
        <taxon>Agaricomycotina</taxon>
        <taxon>Agaricomycetes</taxon>
        <taxon>Agaricomycetidae</taxon>
        <taxon>Agaricales</taxon>
        <taxon>Pluteineae</taxon>
        <taxon>Amanitaceae</taxon>
        <taxon>Amanita</taxon>
    </lineage>
</organism>